<dbReference type="GO" id="GO:0006402">
    <property type="term" value="P:mRNA catabolic process"/>
    <property type="evidence" value="ECO:0007669"/>
    <property type="project" value="TreeGrafter"/>
</dbReference>
<reference evidence="3 4" key="1">
    <citation type="journal article" date="2023" name="Microbiol. Spectr.">
        <title>Symbiosis of Carpenter Bees with Uncharacterized Lactic Acid Bacteria Showing NAD Auxotrophy.</title>
        <authorList>
            <person name="Kawasaki S."/>
            <person name="Ozawa K."/>
            <person name="Mori T."/>
            <person name="Yamamoto A."/>
            <person name="Ito M."/>
            <person name="Ohkuma M."/>
            <person name="Sakamoto M."/>
            <person name="Matsutani M."/>
        </authorList>
    </citation>
    <scope>NUCLEOTIDE SEQUENCE [LARGE SCALE GENOMIC DNA]</scope>
    <source>
        <strain evidence="3 4">KimC2</strain>
    </source>
</reference>
<dbReference type="AlphaFoldDB" id="A0AAU9CTQ2"/>
<gene>
    <name evidence="3" type="primary">chpA</name>
    <name evidence="3" type="ORF">KIMC2_19140</name>
</gene>
<proteinExistence type="inferred from homology"/>
<dbReference type="PANTHER" id="PTHR33988">
    <property type="entry name" value="ENDORIBONUCLEASE MAZF-RELATED"/>
    <property type="match status" value="1"/>
</dbReference>
<dbReference type="GO" id="GO:0004521">
    <property type="term" value="F:RNA endonuclease activity"/>
    <property type="evidence" value="ECO:0007669"/>
    <property type="project" value="TreeGrafter"/>
</dbReference>
<protein>
    <submittedName>
        <fullName evidence="3">mRNA interferase PemK</fullName>
    </submittedName>
</protein>
<name>A0AAU9CTQ2_9LACO</name>
<evidence type="ECO:0000313" key="3">
    <source>
        <dbReference type="EMBL" id="BDR57352.1"/>
    </source>
</evidence>
<dbReference type="SUPFAM" id="SSF50118">
    <property type="entry name" value="Cell growth inhibitor/plasmid maintenance toxic component"/>
    <property type="match status" value="1"/>
</dbReference>
<evidence type="ECO:0000256" key="1">
    <source>
        <dbReference type="ARBA" id="ARBA00007521"/>
    </source>
</evidence>
<dbReference type="GO" id="GO:0016075">
    <property type="term" value="P:rRNA catabolic process"/>
    <property type="evidence" value="ECO:0007669"/>
    <property type="project" value="TreeGrafter"/>
</dbReference>
<organism evidence="3 4">
    <name type="scientific">Xylocopilactobacillus apis</name>
    <dbReference type="NCBI Taxonomy" id="2932183"/>
    <lineage>
        <taxon>Bacteria</taxon>
        <taxon>Bacillati</taxon>
        <taxon>Bacillota</taxon>
        <taxon>Bacilli</taxon>
        <taxon>Lactobacillales</taxon>
        <taxon>Lactobacillaceae</taxon>
        <taxon>Xylocopilactobacillus</taxon>
    </lineage>
</organism>
<dbReference type="InterPro" id="IPR011067">
    <property type="entry name" value="Plasmid_toxin/cell-grow_inhib"/>
</dbReference>
<accession>A0AAU9CTQ2</accession>
<dbReference type="KEGG" id="xak:KIMC2_19140"/>
<sequence>MSEEKNYIPEKGDIVWINFDPSTGKEIEKRRPGLVVSRYEFNRTTLFAIICPITTTIKDQANRYLLPDEIQTAGQVIISQLKSLDFQKRELQYIEKLPDYDVSQIEEVIEYIF</sequence>
<evidence type="ECO:0000313" key="4">
    <source>
        <dbReference type="Proteomes" id="UP001321804"/>
    </source>
</evidence>
<dbReference type="Proteomes" id="UP001321804">
    <property type="component" value="Chromosome"/>
</dbReference>
<comment type="similarity">
    <text evidence="1">Belongs to the PemK/MazF family.</text>
</comment>
<dbReference type="RefSeq" id="WP_317696381.1">
    <property type="nucleotide sequence ID" value="NZ_AP026801.1"/>
</dbReference>
<dbReference type="Gene3D" id="2.30.30.110">
    <property type="match status" value="1"/>
</dbReference>
<keyword evidence="2" id="KW-1277">Toxin-antitoxin system</keyword>
<dbReference type="Pfam" id="PF02452">
    <property type="entry name" value="PemK_toxin"/>
    <property type="match status" value="1"/>
</dbReference>
<dbReference type="EMBL" id="AP026801">
    <property type="protein sequence ID" value="BDR57352.1"/>
    <property type="molecule type" value="Genomic_DNA"/>
</dbReference>
<keyword evidence="4" id="KW-1185">Reference proteome</keyword>
<evidence type="ECO:0000256" key="2">
    <source>
        <dbReference type="ARBA" id="ARBA00022649"/>
    </source>
</evidence>
<dbReference type="InterPro" id="IPR003477">
    <property type="entry name" value="PemK-like"/>
</dbReference>
<dbReference type="PANTHER" id="PTHR33988:SF3">
    <property type="entry name" value="ENDORIBONUCLEASE TOXIN CHPB-RELATED"/>
    <property type="match status" value="1"/>
</dbReference>
<dbReference type="GO" id="GO:0003677">
    <property type="term" value="F:DNA binding"/>
    <property type="evidence" value="ECO:0007669"/>
    <property type="project" value="InterPro"/>
</dbReference>